<gene>
    <name evidence="4" type="primary">GRE2_4</name>
    <name evidence="4" type="ORF">SEUCBS140593_010761</name>
</gene>
<organism evidence="4 5">
    <name type="scientific">Sporothrix eucalyptigena</name>
    <dbReference type="NCBI Taxonomy" id="1812306"/>
    <lineage>
        <taxon>Eukaryota</taxon>
        <taxon>Fungi</taxon>
        <taxon>Dikarya</taxon>
        <taxon>Ascomycota</taxon>
        <taxon>Pezizomycotina</taxon>
        <taxon>Sordariomycetes</taxon>
        <taxon>Sordariomycetidae</taxon>
        <taxon>Ophiostomatales</taxon>
        <taxon>Ophiostomataceae</taxon>
        <taxon>Sporothrix</taxon>
    </lineage>
</organism>
<dbReference type="InterPro" id="IPR001509">
    <property type="entry name" value="Epimerase_deHydtase"/>
</dbReference>
<dbReference type="Pfam" id="PF01370">
    <property type="entry name" value="Epimerase"/>
    <property type="match status" value="1"/>
</dbReference>
<keyword evidence="5" id="KW-1185">Reference proteome</keyword>
<protein>
    <submittedName>
        <fullName evidence="4">Methylglyoxal reductase (NADPH-dependent) gre2</fullName>
        <ecNumber evidence="4">1.1.1.283</ecNumber>
    </submittedName>
</protein>
<dbReference type="Gene3D" id="3.40.50.720">
    <property type="entry name" value="NAD(P)-binding Rossmann-like Domain"/>
    <property type="match status" value="1"/>
</dbReference>
<feature type="domain" description="NAD-dependent epimerase/dehydratase" evidence="3">
    <location>
        <begin position="4"/>
        <end position="255"/>
    </location>
</feature>
<evidence type="ECO:0000313" key="5">
    <source>
        <dbReference type="Proteomes" id="UP001642482"/>
    </source>
</evidence>
<dbReference type="PANTHER" id="PTHR10366:SF564">
    <property type="entry name" value="STEROL-4-ALPHA-CARBOXYLATE 3-DEHYDROGENASE, DECARBOXYLATING"/>
    <property type="match status" value="1"/>
</dbReference>
<dbReference type="SUPFAM" id="SSF51735">
    <property type="entry name" value="NAD(P)-binding Rossmann-fold domains"/>
    <property type="match status" value="1"/>
</dbReference>
<dbReference type="EMBL" id="CAWUHD010000264">
    <property type="protein sequence ID" value="CAK7238510.1"/>
    <property type="molecule type" value="Genomic_DNA"/>
</dbReference>
<proteinExistence type="inferred from homology"/>
<evidence type="ECO:0000256" key="2">
    <source>
        <dbReference type="ARBA" id="ARBA00023445"/>
    </source>
</evidence>
<name>A0ABP0D271_9PEZI</name>
<comment type="caution">
    <text evidence="4">The sequence shown here is derived from an EMBL/GenBank/DDBJ whole genome shotgun (WGS) entry which is preliminary data.</text>
</comment>
<dbReference type="InterPro" id="IPR050425">
    <property type="entry name" value="NAD(P)_dehydrat-like"/>
</dbReference>
<dbReference type="PANTHER" id="PTHR10366">
    <property type="entry name" value="NAD DEPENDENT EPIMERASE/DEHYDRATASE"/>
    <property type="match status" value="1"/>
</dbReference>
<dbReference type="GO" id="GO:0043892">
    <property type="term" value="F:methylglyoxal reductase (NADPH) activity"/>
    <property type="evidence" value="ECO:0007669"/>
    <property type="project" value="UniProtKB-EC"/>
</dbReference>
<sequence length="344" mass="37353">MTRALLTGGTGFIAAHILDQLLQKGHSVVTTARTPEKATSIHAAHPDVGPDRLQTVVVPDAAIPGAFDMAVQAASDIEVVLHTASPFHFHAVDIQRDLIDPAVGGTCGLLRSIVAHAPQVRRFVLTSSAGAMMDIDKLDKPATTFDETSWNPMTLADVTNGTSDAIRGYLLSKTLSERLSWDFVAEKQPNFDLVSINPPMVFGPILHPLAAINTSNERIHNAISGVWKRNNCVPDPGVSVDWVDVRDVAAVHVLAGLERPAAGGMRLLAAAPGQYDNRAILDIIRDNFPKYGDRLPDRSVLGGDKGNKRYRIENHATNALLDMKWRSLEECVVDTVHSLEKYVD</sequence>
<reference evidence="4 5" key="1">
    <citation type="submission" date="2024-01" db="EMBL/GenBank/DDBJ databases">
        <authorList>
            <person name="Allen C."/>
            <person name="Tagirdzhanova G."/>
        </authorList>
    </citation>
    <scope>NUCLEOTIDE SEQUENCE [LARGE SCALE GENOMIC DNA]</scope>
</reference>
<dbReference type="EC" id="1.1.1.283" evidence="4"/>
<keyword evidence="1 4" id="KW-0560">Oxidoreductase</keyword>
<evidence type="ECO:0000313" key="4">
    <source>
        <dbReference type="EMBL" id="CAK7238510.1"/>
    </source>
</evidence>
<evidence type="ECO:0000259" key="3">
    <source>
        <dbReference type="Pfam" id="PF01370"/>
    </source>
</evidence>
<dbReference type="Proteomes" id="UP001642482">
    <property type="component" value="Unassembled WGS sequence"/>
</dbReference>
<accession>A0ABP0D271</accession>
<evidence type="ECO:0000256" key="1">
    <source>
        <dbReference type="ARBA" id="ARBA00023002"/>
    </source>
</evidence>
<comment type="similarity">
    <text evidence="2">Belongs to the NAD(P)-dependent epimerase/dehydratase family. Dihydroflavonol-4-reductase subfamily.</text>
</comment>
<dbReference type="InterPro" id="IPR036291">
    <property type="entry name" value="NAD(P)-bd_dom_sf"/>
</dbReference>